<sequence>MASAAFSVIANIVPTVRIRRGASTAAPGSRAVRRADRPVRSGNTGGDLHHLPLRHGMQAPLANHVLAWWAAAPARARAAAPYPGV</sequence>
<protein>
    <submittedName>
        <fullName evidence="2">Uncharacterized protein</fullName>
    </submittedName>
</protein>
<evidence type="ECO:0000313" key="3">
    <source>
        <dbReference type="Proteomes" id="UP000320693"/>
    </source>
</evidence>
<accession>A0ABQ0RS32</accession>
<organism evidence="2 3">
    <name type="scientific">Pseudonocardia saturnea</name>
    <dbReference type="NCBI Taxonomy" id="33909"/>
    <lineage>
        <taxon>Bacteria</taxon>
        <taxon>Bacillati</taxon>
        <taxon>Actinomycetota</taxon>
        <taxon>Actinomycetes</taxon>
        <taxon>Pseudonocardiales</taxon>
        <taxon>Pseudonocardiaceae</taxon>
        <taxon>Pseudonocardia</taxon>
    </lineage>
</organism>
<feature type="region of interest" description="Disordered" evidence="1">
    <location>
        <begin position="23"/>
        <end position="48"/>
    </location>
</feature>
<evidence type="ECO:0000313" key="2">
    <source>
        <dbReference type="EMBL" id="GEC23467.1"/>
    </source>
</evidence>
<dbReference type="Proteomes" id="UP000320693">
    <property type="component" value="Unassembled WGS sequence"/>
</dbReference>
<dbReference type="EMBL" id="BJNH01000006">
    <property type="protein sequence ID" value="GEC23467.1"/>
    <property type="molecule type" value="Genomic_DNA"/>
</dbReference>
<comment type="caution">
    <text evidence="2">The sequence shown here is derived from an EMBL/GenBank/DDBJ whole genome shotgun (WGS) entry which is preliminary data.</text>
</comment>
<keyword evidence="3" id="KW-1185">Reference proteome</keyword>
<reference evidence="2 3" key="1">
    <citation type="submission" date="2019-06" db="EMBL/GenBank/DDBJ databases">
        <title>Whole genome shotgun sequence of Pseudonocardia saturnea NBRC 14499.</title>
        <authorList>
            <person name="Hosoyama A."/>
            <person name="Uohara A."/>
            <person name="Ohji S."/>
            <person name="Ichikawa N."/>
        </authorList>
    </citation>
    <scope>NUCLEOTIDE SEQUENCE [LARGE SCALE GENOMIC DNA]</scope>
    <source>
        <strain evidence="2 3">NBRC 14499</strain>
    </source>
</reference>
<name>A0ABQ0RS32_9PSEU</name>
<evidence type="ECO:0000256" key="1">
    <source>
        <dbReference type="SAM" id="MobiDB-lite"/>
    </source>
</evidence>
<proteinExistence type="predicted"/>
<gene>
    <name evidence="2" type="ORF">PSA01_04960</name>
</gene>